<dbReference type="EMBL" id="QETA01000008">
    <property type="protein sequence ID" value="PWF21257.1"/>
    <property type="molecule type" value="Genomic_DNA"/>
</dbReference>
<dbReference type="InterPro" id="IPR011051">
    <property type="entry name" value="RmlC_Cupin_sf"/>
</dbReference>
<dbReference type="Pfam" id="PF05899">
    <property type="entry name" value="Cupin_3"/>
    <property type="match status" value="1"/>
</dbReference>
<organism evidence="2 3">
    <name type="scientific">Corticimicrobacter populi</name>
    <dbReference type="NCBI Taxonomy" id="2175229"/>
    <lineage>
        <taxon>Bacteria</taxon>
        <taxon>Pseudomonadati</taxon>
        <taxon>Pseudomonadota</taxon>
        <taxon>Betaproteobacteria</taxon>
        <taxon>Burkholderiales</taxon>
        <taxon>Alcaligenaceae</taxon>
        <taxon>Corticimicrobacter</taxon>
    </lineage>
</organism>
<dbReference type="InterPro" id="IPR008579">
    <property type="entry name" value="UGlyAH_Cupin_dom"/>
</dbReference>
<reference evidence="3" key="1">
    <citation type="submission" date="2018-05" db="EMBL/GenBank/DDBJ databases">
        <authorList>
            <person name="Li Y."/>
        </authorList>
    </citation>
    <scope>NUCLEOTIDE SEQUENCE [LARGE SCALE GENOMIC DNA]</scope>
    <source>
        <strain evidence="3">3d-2-2</strain>
    </source>
</reference>
<evidence type="ECO:0000313" key="2">
    <source>
        <dbReference type="EMBL" id="PWF21257.1"/>
    </source>
</evidence>
<evidence type="ECO:0000313" key="3">
    <source>
        <dbReference type="Proteomes" id="UP000245212"/>
    </source>
</evidence>
<dbReference type="Gene3D" id="2.60.120.10">
    <property type="entry name" value="Jelly Rolls"/>
    <property type="match status" value="1"/>
</dbReference>
<comment type="caution">
    <text evidence="2">The sequence shown here is derived from an EMBL/GenBank/DDBJ whole genome shotgun (WGS) entry which is preliminary data.</text>
</comment>
<sequence>MSITVISDAATATGLLDSGTVARPLDGKPISTRTLEVMLAGAGEHGTGLWECAPGRFERQLDNAEVMHILSGACIFTPTGQAPVRIHAGDTLFFPRNTTGIWEITETLRKVYVVLALD</sequence>
<dbReference type="CDD" id="cd02227">
    <property type="entry name" value="cupin_TM1112-like"/>
    <property type="match status" value="1"/>
</dbReference>
<dbReference type="PANTHER" id="PTHR40943:SF1">
    <property type="entry name" value="CYTOPLASMIC PROTEIN"/>
    <property type="match status" value="1"/>
</dbReference>
<dbReference type="RefSeq" id="WP_109063064.1">
    <property type="nucleotide sequence ID" value="NZ_QETA01000008.1"/>
</dbReference>
<dbReference type="PANTHER" id="PTHR40943">
    <property type="entry name" value="CYTOPLASMIC PROTEIN-RELATED"/>
    <property type="match status" value="1"/>
</dbReference>
<dbReference type="SUPFAM" id="SSF51182">
    <property type="entry name" value="RmlC-like cupins"/>
    <property type="match status" value="1"/>
</dbReference>
<protein>
    <submittedName>
        <fullName evidence="2">Cupin</fullName>
    </submittedName>
</protein>
<evidence type="ECO:0000259" key="1">
    <source>
        <dbReference type="Pfam" id="PF05899"/>
    </source>
</evidence>
<gene>
    <name evidence="2" type="ORF">DD235_15715</name>
</gene>
<proteinExistence type="predicted"/>
<name>A0A2V1JY78_9BURK</name>
<dbReference type="Proteomes" id="UP000245212">
    <property type="component" value="Unassembled WGS sequence"/>
</dbReference>
<keyword evidence="3" id="KW-1185">Reference proteome</keyword>
<dbReference type="InterPro" id="IPR014710">
    <property type="entry name" value="RmlC-like_jellyroll"/>
</dbReference>
<accession>A0A2V1JY78</accession>
<feature type="domain" description="(S)-ureidoglycine aminohydrolase cupin" evidence="1">
    <location>
        <begin position="43"/>
        <end position="112"/>
    </location>
</feature>
<dbReference type="AlphaFoldDB" id="A0A2V1JY78"/>